<evidence type="ECO:0000313" key="4">
    <source>
        <dbReference type="Proteomes" id="UP000051497"/>
    </source>
</evidence>
<comment type="caution">
    <text evidence="2">The sequence shown here is derived from an EMBL/GenBank/DDBJ whole genome shotgun (WGS) entry which is preliminary data.</text>
</comment>
<evidence type="ECO:0000256" key="1">
    <source>
        <dbReference type="SAM" id="MobiDB-lite"/>
    </source>
</evidence>
<name>A0A0Q9YG64_9GAMM</name>
<keyword evidence="4" id="KW-1185">Reference proteome</keyword>
<dbReference type="RefSeq" id="WP_139016651.1">
    <property type="nucleotide sequence ID" value="NZ_LKAJ02000001.1"/>
</dbReference>
<sequence length="251" mass="28218">MMYSGPASSALNYDEAPEVGAPILPYFQAGQNALVDTQKSVLKSYFEKHLLPHFEDFVAAAPSSHPDMRPLRQFIIIKAVSLSSHTFEQLLAKYYPIVTNTDNTFIQNVSFRNVLLAFNKLCLGEIDINHALYNYVFDPRYSPTKTSSPTKRNLVTAFLHQKLCKKFPSSSYVNDLLVKHALSWIEQADMPKHMTLMQTAPPSIECSPYSTDDEKLNSDDLESSEDPDSDSSVDESRSKPSSSTCKRLFFG</sequence>
<dbReference type="EMBL" id="LKAJ01000019">
    <property type="protein sequence ID" value="KRG18633.1"/>
    <property type="molecule type" value="Genomic_DNA"/>
</dbReference>
<proteinExistence type="predicted"/>
<dbReference type="Proteomes" id="UP000051497">
    <property type="component" value="Unassembled WGS sequence"/>
</dbReference>
<accession>A0A0Q9YG64</accession>
<organism evidence="2">
    <name type="scientific">Candidatus Berkiella aquae</name>
    <dbReference type="NCBI Taxonomy" id="295108"/>
    <lineage>
        <taxon>Bacteria</taxon>
        <taxon>Pseudomonadati</taxon>
        <taxon>Pseudomonadota</taxon>
        <taxon>Gammaproteobacteria</taxon>
        <taxon>Candidatus Berkiellales</taxon>
        <taxon>Candidatus Berkiellaceae</taxon>
        <taxon>Candidatus Berkiella</taxon>
    </lineage>
</organism>
<dbReference type="EMBL" id="LKAJ02000001">
    <property type="protein sequence ID" value="MCS5709963.1"/>
    <property type="molecule type" value="Genomic_DNA"/>
</dbReference>
<reference evidence="3" key="2">
    <citation type="journal article" date="2016" name="Genome Announc.">
        <title>Draft Genome Sequences of Two Novel Amoeba-Resistant Intranuclear Bacteria, 'Candidatus Berkiella cookevillensis' and 'Candidatus Berkiella aquae'.</title>
        <authorList>
            <person name="Mehari Y.T."/>
            <person name="Arivett B.A."/>
            <person name="Farone A.L."/>
            <person name="Gunderson J.H."/>
            <person name="Farone M.B."/>
        </authorList>
    </citation>
    <scope>NUCLEOTIDE SEQUENCE</scope>
    <source>
        <strain evidence="3">HT99</strain>
    </source>
</reference>
<gene>
    <name evidence="3" type="ORF">HT99x_000835</name>
    <name evidence="2" type="ORF">HT99x_02919</name>
</gene>
<evidence type="ECO:0000313" key="3">
    <source>
        <dbReference type="EMBL" id="MCS5709963.1"/>
    </source>
</evidence>
<reference evidence="2" key="1">
    <citation type="submission" date="2015-09" db="EMBL/GenBank/DDBJ databases">
        <title>Draft Genome Sequences of Two Novel Amoeba-resistant Intranuclear Bacteria, Candidatus Berkiella cookevillensis and Candidatus Berkiella aquae.</title>
        <authorList>
            <person name="Mehari Y.T."/>
            <person name="Arivett B.A."/>
            <person name="Farone A.L."/>
            <person name="Gunderson J.H."/>
            <person name="Farone M.B."/>
        </authorList>
    </citation>
    <scope>NUCLEOTIDE SEQUENCE [LARGE SCALE GENOMIC DNA]</scope>
    <source>
        <strain evidence="2">HT99</strain>
    </source>
</reference>
<dbReference type="AlphaFoldDB" id="A0A0Q9YG64"/>
<feature type="region of interest" description="Disordered" evidence="1">
    <location>
        <begin position="203"/>
        <end position="251"/>
    </location>
</feature>
<reference evidence="3" key="3">
    <citation type="submission" date="2021-06" db="EMBL/GenBank/DDBJ databases">
        <title>Genomic Description and Analysis of Intracellular Bacteria, Candidatus Berkiella cookevillensis and Candidatus Berkiella aquae.</title>
        <authorList>
            <person name="Kidane D.T."/>
            <person name="Mehari Y.T."/>
            <person name="Rice F.C."/>
            <person name="Arivett B.A."/>
            <person name="Farone A.L."/>
            <person name="Berk S.G."/>
            <person name="Farone M.B."/>
        </authorList>
    </citation>
    <scope>NUCLEOTIDE SEQUENCE</scope>
    <source>
        <strain evidence="3">HT99</strain>
    </source>
</reference>
<protein>
    <submittedName>
        <fullName evidence="2">Uncharacterized protein</fullName>
    </submittedName>
</protein>
<feature type="compositionally biased region" description="Acidic residues" evidence="1">
    <location>
        <begin position="219"/>
        <end position="233"/>
    </location>
</feature>
<evidence type="ECO:0000313" key="2">
    <source>
        <dbReference type="EMBL" id="KRG18633.1"/>
    </source>
</evidence>